<organism evidence="3 4">
    <name type="scientific">Symbiodinium natans</name>
    <dbReference type="NCBI Taxonomy" id="878477"/>
    <lineage>
        <taxon>Eukaryota</taxon>
        <taxon>Sar</taxon>
        <taxon>Alveolata</taxon>
        <taxon>Dinophyceae</taxon>
        <taxon>Suessiales</taxon>
        <taxon>Symbiodiniaceae</taxon>
        <taxon>Symbiodinium</taxon>
    </lineage>
</organism>
<keyword evidence="2" id="KW-1133">Transmembrane helix</keyword>
<protein>
    <submittedName>
        <fullName evidence="3">Duox protein</fullName>
    </submittedName>
</protein>
<dbReference type="GO" id="GO:0005886">
    <property type="term" value="C:plasma membrane"/>
    <property type="evidence" value="ECO:0007669"/>
    <property type="project" value="TreeGrafter"/>
</dbReference>
<feature type="transmembrane region" description="Helical" evidence="2">
    <location>
        <begin position="325"/>
        <end position="340"/>
    </location>
</feature>
<dbReference type="GO" id="GO:0016491">
    <property type="term" value="F:oxidoreductase activity"/>
    <property type="evidence" value="ECO:0007669"/>
    <property type="project" value="UniProtKB-KW"/>
</dbReference>
<dbReference type="Proteomes" id="UP000604046">
    <property type="component" value="Unassembled WGS sequence"/>
</dbReference>
<dbReference type="InterPro" id="IPR050369">
    <property type="entry name" value="RBOH/FRE"/>
</dbReference>
<feature type="transmembrane region" description="Helical" evidence="2">
    <location>
        <begin position="530"/>
        <end position="548"/>
    </location>
</feature>
<proteinExistence type="predicted"/>
<sequence>MIELRDARSFEGGDASPTAPRKGVNATAVLACTCIFMIYVLQMVGLAKISPHNTQDTVSVTWPWLRERSVLRAYYAITEIAYLPSFAWGLVECLRSAAVDLRIHARSWSEYTKLMASLTLLCFYQLAARILMDSMARDYVNGVNLNDPMAVLGFVTGSALSWLMQCRLFAYADHIMGSRSRGCCRRARGVPVEEDKLWEPPPMACGCVAAAALLIGLRAYHSGVLLLFHKAPHWLSTLARFSRILYRFLMGGAHFLRARAYLKQPLSNRLSGQMRSNMATLSQMMVVAIVLGTSTDLLVVARGVVVPNQFSQDFTDAEMDTLNDLFTQWLPVTLLITGTIDKRAPQPHMNDLRACGFTNGLVLFFLYLGTLLFGAWGARAILFASTPAARKVAELGGGPLALAKAGAGMMYFAMPVLFVTVLPFMVNLVHKATNVSVPMWPGEGLTFITYHRNAAHLFVLALLLHAAGHIWSFAKAGSVERYTTILWKGDRYAWLWPWATGVLLVLLGLSLYLSYWAMKRQCYDFFIRNKRVLGSSLLVLAGIHGFTGNFGPPRLWWFMSLLLCLWLIDRTVKRSRASQISCRQQVLKMLNAQGRFNGAILVLRSEDTFLEAEPGAVLLQVVGVNGRHPLTQIAYPAPGSRRWQVEYHIRLQPNAEKQNWAHRLYDHARAREGTEEAIQLEVAGPMSSLGTFGQEELLRDVHRLLFVAIGVGFTGCVHPLFHAFEAGIPAEAMRLCCRTPSPAYADAVEPVCAAYGLRRGDQLKISISEETAGGRADEQQSRSQWSKMLTSEVDALSREGKGLVLLFVCGPSPAVQGVQNLFLEDMRVRMIAEAFG</sequence>
<evidence type="ECO:0000313" key="4">
    <source>
        <dbReference type="Proteomes" id="UP000604046"/>
    </source>
</evidence>
<dbReference type="OrthoDB" id="416693at2759"/>
<comment type="caution">
    <text evidence="3">The sequence shown here is derived from an EMBL/GenBank/DDBJ whole genome shotgun (WGS) entry which is preliminary data.</text>
</comment>
<keyword evidence="2" id="KW-0472">Membrane</keyword>
<accession>A0A812I6T3</accession>
<evidence type="ECO:0000256" key="1">
    <source>
        <dbReference type="ARBA" id="ARBA00023002"/>
    </source>
</evidence>
<keyword evidence="1" id="KW-0560">Oxidoreductase</keyword>
<evidence type="ECO:0000256" key="2">
    <source>
        <dbReference type="SAM" id="Phobius"/>
    </source>
</evidence>
<reference evidence="3" key="1">
    <citation type="submission" date="2021-02" db="EMBL/GenBank/DDBJ databases">
        <authorList>
            <person name="Dougan E. K."/>
            <person name="Rhodes N."/>
            <person name="Thang M."/>
            <person name="Chan C."/>
        </authorList>
    </citation>
    <scope>NUCLEOTIDE SEQUENCE</scope>
</reference>
<evidence type="ECO:0000313" key="3">
    <source>
        <dbReference type="EMBL" id="CAE6972547.1"/>
    </source>
</evidence>
<keyword evidence="2" id="KW-0812">Transmembrane</keyword>
<keyword evidence="4" id="KW-1185">Reference proteome</keyword>
<dbReference type="PANTHER" id="PTHR11972">
    <property type="entry name" value="NADPH OXIDASE"/>
    <property type="match status" value="1"/>
</dbReference>
<feature type="transmembrane region" description="Helical" evidence="2">
    <location>
        <begin position="361"/>
        <end position="385"/>
    </location>
</feature>
<feature type="transmembrane region" description="Helical" evidence="2">
    <location>
        <begin position="283"/>
        <end position="305"/>
    </location>
</feature>
<dbReference type="AlphaFoldDB" id="A0A812I6T3"/>
<name>A0A812I6T3_9DINO</name>
<feature type="transmembrane region" description="Helical" evidence="2">
    <location>
        <begin position="151"/>
        <end position="172"/>
    </location>
</feature>
<gene>
    <name evidence="3" type="primary">Duox</name>
    <name evidence="3" type="ORF">SNAT2548_LOCUS2712</name>
</gene>
<feature type="transmembrane region" description="Helical" evidence="2">
    <location>
        <begin position="405"/>
        <end position="429"/>
    </location>
</feature>
<feature type="transmembrane region" description="Helical" evidence="2">
    <location>
        <begin position="454"/>
        <end position="474"/>
    </location>
</feature>
<dbReference type="EMBL" id="CAJNDS010000162">
    <property type="protein sequence ID" value="CAE6972547.1"/>
    <property type="molecule type" value="Genomic_DNA"/>
</dbReference>
<feature type="transmembrane region" description="Helical" evidence="2">
    <location>
        <begin position="28"/>
        <end position="49"/>
    </location>
</feature>
<feature type="transmembrane region" description="Helical" evidence="2">
    <location>
        <begin position="494"/>
        <end position="518"/>
    </location>
</feature>